<accession>A0ABP5UVG7</accession>
<dbReference type="PANTHER" id="PTHR30193:SF37">
    <property type="entry name" value="INNER MEMBRANE ABC TRANSPORTER PERMEASE PROTEIN YCJO"/>
    <property type="match status" value="1"/>
</dbReference>
<dbReference type="InterPro" id="IPR000515">
    <property type="entry name" value="MetI-like"/>
</dbReference>
<sequence length="319" mass="35209">MTTQLARTEVAATTAGKAATRPRYSPFERSRRRLFVPFVYPALVVYALIMLAPTVFTIWVSLNHWSGAGALEWAGLDNYTSMLTDPVFGTAFVNTLWIVLGVGVAVFAVAFTLTMLMHDMLGRRFVRAVVFFPSLVPGIVVSILWGYLFNPDGLVNRLLSVVGVHNHPAWLAENNMFKTLLVGMVWLGSGTYTVIFMAAVDRIPPEVYEAAELEGATPWQRFFHITLPMTWDVVSVCAILWCIGALKTFEFILTFSAAAGSLPPKNVWNFAMYSYAEAFNPDGLADYGVASASGVVVLILTGLLTFLARRVVRKDTVTY</sequence>
<evidence type="ECO:0000313" key="10">
    <source>
        <dbReference type="Proteomes" id="UP001501444"/>
    </source>
</evidence>
<proteinExistence type="inferred from homology"/>
<reference evidence="10" key="1">
    <citation type="journal article" date="2019" name="Int. J. Syst. Evol. Microbiol.">
        <title>The Global Catalogue of Microorganisms (GCM) 10K type strain sequencing project: providing services to taxonomists for standard genome sequencing and annotation.</title>
        <authorList>
            <consortium name="The Broad Institute Genomics Platform"/>
            <consortium name="The Broad Institute Genome Sequencing Center for Infectious Disease"/>
            <person name="Wu L."/>
            <person name="Ma J."/>
        </authorList>
    </citation>
    <scope>NUCLEOTIDE SEQUENCE [LARGE SCALE GENOMIC DNA]</scope>
    <source>
        <strain evidence="10">JCM 3272</strain>
    </source>
</reference>
<organism evidence="9 10">
    <name type="scientific">Dactylosporangium salmoneum</name>
    <dbReference type="NCBI Taxonomy" id="53361"/>
    <lineage>
        <taxon>Bacteria</taxon>
        <taxon>Bacillati</taxon>
        <taxon>Actinomycetota</taxon>
        <taxon>Actinomycetes</taxon>
        <taxon>Micromonosporales</taxon>
        <taxon>Micromonosporaceae</taxon>
        <taxon>Dactylosporangium</taxon>
    </lineage>
</organism>
<feature type="transmembrane region" description="Helical" evidence="7">
    <location>
        <begin position="91"/>
        <end position="113"/>
    </location>
</feature>
<feature type="domain" description="ABC transmembrane type-1" evidence="8">
    <location>
        <begin position="92"/>
        <end position="308"/>
    </location>
</feature>
<dbReference type="CDD" id="cd06261">
    <property type="entry name" value="TM_PBP2"/>
    <property type="match status" value="1"/>
</dbReference>
<evidence type="ECO:0000256" key="7">
    <source>
        <dbReference type="RuleBase" id="RU363032"/>
    </source>
</evidence>
<feature type="transmembrane region" description="Helical" evidence="7">
    <location>
        <begin position="38"/>
        <end position="62"/>
    </location>
</feature>
<keyword evidence="6 7" id="KW-0472">Membrane</keyword>
<dbReference type="SUPFAM" id="SSF161098">
    <property type="entry name" value="MetI-like"/>
    <property type="match status" value="1"/>
</dbReference>
<dbReference type="PROSITE" id="PS50928">
    <property type="entry name" value="ABC_TM1"/>
    <property type="match status" value="1"/>
</dbReference>
<dbReference type="InterPro" id="IPR035906">
    <property type="entry name" value="MetI-like_sf"/>
</dbReference>
<dbReference type="RefSeq" id="WP_344619683.1">
    <property type="nucleotide sequence ID" value="NZ_BAAARV010000108.1"/>
</dbReference>
<dbReference type="Gene3D" id="1.10.3720.10">
    <property type="entry name" value="MetI-like"/>
    <property type="match status" value="1"/>
</dbReference>
<feature type="transmembrane region" description="Helical" evidence="7">
    <location>
        <begin position="180"/>
        <end position="201"/>
    </location>
</feature>
<dbReference type="InterPro" id="IPR051393">
    <property type="entry name" value="ABC_transporter_permease"/>
</dbReference>
<keyword evidence="4 7" id="KW-0812">Transmembrane</keyword>
<evidence type="ECO:0000256" key="4">
    <source>
        <dbReference type="ARBA" id="ARBA00022692"/>
    </source>
</evidence>
<keyword evidence="3" id="KW-1003">Cell membrane</keyword>
<keyword evidence="5 7" id="KW-1133">Transmembrane helix</keyword>
<evidence type="ECO:0000256" key="5">
    <source>
        <dbReference type="ARBA" id="ARBA00022989"/>
    </source>
</evidence>
<keyword evidence="10" id="KW-1185">Reference proteome</keyword>
<evidence type="ECO:0000256" key="2">
    <source>
        <dbReference type="ARBA" id="ARBA00022448"/>
    </source>
</evidence>
<evidence type="ECO:0000313" key="9">
    <source>
        <dbReference type="EMBL" id="GAA2387702.1"/>
    </source>
</evidence>
<feature type="transmembrane region" description="Helical" evidence="7">
    <location>
        <begin position="287"/>
        <end position="308"/>
    </location>
</feature>
<comment type="similarity">
    <text evidence="7">Belongs to the binding-protein-dependent transport system permease family.</text>
</comment>
<comment type="subcellular location">
    <subcellularLocation>
        <location evidence="1 7">Cell membrane</location>
        <topology evidence="1 7">Multi-pass membrane protein</topology>
    </subcellularLocation>
</comment>
<evidence type="ECO:0000256" key="3">
    <source>
        <dbReference type="ARBA" id="ARBA00022475"/>
    </source>
</evidence>
<name>A0ABP5UVG7_9ACTN</name>
<evidence type="ECO:0000256" key="1">
    <source>
        <dbReference type="ARBA" id="ARBA00004651"/>
    </source>
</evidence>
<evidence type="ECO:0000256" key="6">
    <source>
        <dbReference type="ARBA" id="ARBA00023136"/>
    </source>
</evidence>
<dbReference type="EMBL" id="BAAARV010000108">
    <property type="protein sequence ID" value="GAA2387702.1"/>
    <property type="molecule type" value="Genomic_DNA"/>
</dbReference>
<feature type="transmembrane region" description="Helical" evidence="7">
    <location>
        <begin position="125"/>
        <end position="148"/>
    </location>
</feature>
<dbReference type="Pfam" id="PF00528">
    <property type="entry name" value="BPD_transp_1"/>
    <property type="match status" value="1"/>
</dbReference>
<keyword evidence="2 7" id="KW-0813">Transport</keyword>
<dbReference type="Proteomes" id="UP001501444">
    <property type="component" value="Unassembled WGS sequence"/>
</dbReference>
<feature type="transmembrane region" description="Helical" evidence="7">
    <location>
        <begin position="222"/>
        <end position="246"/>
    </location>
</feature>
<gene>
    <name evidence="9" type="ORF">GCM10010170_098840</name>
</gene>
<comment type="caution">
    <text evidence="9">The sequence shown here is derived from an EMBL/GenBank/DDBJ whole genome shotgun (WGS) entry which is preliminary data.</text>
</comment>
<evidence type="ECO:0000259" key="8">
    <source>
        <dbReference type="PROSITE" id="PS50928"/>
    </source>
</evidence>
<dbReference type="PANTHER" id="PTHR30193">
    <property type="entry name" value="ABC TRANSPORTER PERMEASE PROTEIN"/>
    <property type="match status" value="1"/>
</dbReference>
<protein>
    <submittedName>
        <fullName evidence="9">Sugar ABC transporter permease</fullName>
    </submittedName>
</protein>